<accession>A0A2J7ZTZ9</accession>
<dbReference type="Proteomes" id="UP000236333">
    <property type="component" value="Unassembled WGS sequence"/>
</dbReference>
<dbReference type="AlphaFoldDB" id="A0A2J7ZTZ9"/>
<gene>
    <name evidence="2" type="ORF">TSOC_010194</name>
</gene>
<keyword evidence="3" id="KW-1185">Reference proteome</keyword>
<dbReference type="EMBL" id="PGGS01000472">
    <property type="protein sequence ID" value="PNH03718.1"/>
    <property type="molecule type" value="Genomic_DNA"/>
</dbReference>
<feature type="signal peptide" evidence="1">
    <location>
        <begin position="1"/>
        <end position="19"/>
    </location>
</feature>
<keyword evidence="1" id="KW-0732">Signal</keyword>
<reference evidence="2 3" key="1">
    <citation type="journal article" date="2017" name="Mol. Biol. Evol.">
        <title>The 4-celled Tetrabaena socialis nuclear genome reveals the essential components for genetic control of cell number at the origin of multicellularity in the volvocine lineage.</title>
        <authorList>
            <person name="Featherston J."/>
            <person name="Arakaki Y."/>
            <person name="Hanschen E.R."/>
            <person name="Ferris P.J."/>
            <person name="Michod R.E."/>
            <person name="Olson B.J.S.C."/>
            <person name="Nozaki H."/>
            <person name="Durand P.M."/>
        </authorList>
    </citation>
    <scope>NUCLEOTIDE SEQUENCE [LARGE SCALE GENOMIC DNA]</scope>
    <source>
        <strain evidence="2 3">NIES-571</strain>
    </source>
</reference>
<dbReference type="OrthoDB" id="527226at2759"/>
<proteinExistence type="predicted"/>
<sequence length="201" mass="22088">MEWAAYVVCSFLVLRGAWGLEVAEPLAMIGFHEGTKRVVSCGSDGVITGVEVGYVEDSWSFGEPFIGSVRLLCSSKKISIQYLPEQDDTYLFGRLALKTTRKVECEGTLGVAGFRWRKAGVKNPDGAEMRQAGLVVLCNRADNSPSELILEHNAASSHTYDNEFSCKKVTKYAGLAAPRLTKAILWWNRKSFAALEPTECA</sequence>
<protein>
    <submittedName>
        <fullName evidence="2">Uncharacterized protein</fullName>
    </submittedName>
</protein>
<organism evidence="2 3">
    <name type="scientific">Tetrabaena socialis</name>
    <dbReference type="NCBI Taxonomy" id="47790"/>
    <lineage>
        <taxon>Eukaryota</taxon>
        <taxon>Viridiplantae</taxon>
        <taxon>Chlorophyta</taxon>
        <taxon>core chlorophytes</taxon>
        <taxon>Chlorophyceae</taxon>
        <taxon>CS clade</taxon>
        <taxon>Chlamydomonadales</taxon>
        <taxon>Tetrabaenaceae</taxon>
        <taxon>Tetrabaena</taxon>
    </lineage>
</organism>
<feature type="chain" id="PRO_5014380352" evidence="1">
    <location>
        <begin position="20"/>
        <end position="201"/>
    </location>
</feature>
<comment type="caution">
    <text evidence="2">The sequence shown here is derived from an EMBL/GenBank/DDBJ whole genome shotgun (WGS) entry which is preliminary data.</text>
</comment>
<name>A0A2J7ZTZ9_9CHLO</name>
<evidence type="ECO:0000256" key="1">
    <source>
        <dbReference type="SAM" id="SignalP"/>
    </source>
</evidence>
<evidence type="ECO:0000313" key="2">
    <source>
        <dbReference type="EMBL" id="PNH03718.1"/>
    </source>
</evidence>
<evidence type="ECO:0000313" key="3">
    <source>
        <dbReference type="Proteomes" id="UP000236333"/>
    </source>
</evidence>